<keyword evidence="5" id="KW-0169">Cobalamin biosynthesis</keyword>
<dbReference type="PANTHER" id="PTHR34308:SF1">
    <property type="entry name" value="COBALAMIN BIOSYNTHESIS PROTEIN CBIB"/>
    <property type="match status" value="1"/>
</dbReference>
<comment type="caution">
    <text evidence="10">The sequence shown here is derived from an EMBL/GenBank/DDBJ whole genome shotgun (WGS) entry which is preliminary data.</text>
</comment>
<keyword evidence="6 9" id="KW-0812">Transmembrane</keyword>
<keyword evidence="4" id="KW-1003">Cell membrane</keyword>
<evidence type="ECO:0000256" key="1">
    <source>
        <dbReference type="ARBA" id="ARBA00004651"/>
    </source>
</evidence>
<dbReference type="Pfam" id="PF03186">
    <property type="entry name" value="CobD_Cbib"/>
    <property type="match status" value="1"/>
</dbReference>
<dbReference type="Proteomes" id="UP000811844">
    <property type="component" value="Unassembled WGS sequence"/>
</dbReference>
<evidence type="ECO:0000313" key="11">
    <source>
        <dbReference type="Proteomes" id="UP000811844"/>
    </source>
</evidence>
<dbReference type="EMBL" id="JAAIKR010000001">
    <property type="protein sequence ID" value="MBR9726626.1"/>
    <property type="molecule type" value="Genomic_DNA"/>
</dbReference>
<dbReference type="InterPro" id="IPR004485">
    <property type="entry name" value="Cobalamin_biosynth_CobD/CbiB"/>
</dbReference>
<proteinExistence type="inferred from homology"/>
<comment type="pathway">
    <text evidence="2">Cofactor biosynthesis; adenosylcobalamin biosynthesis.</text>
</comment>
<dbReference type="PANTHER" id="PTHR34308">
    <property type="entry name" value="COBALAMIN BIOSYNTHESIS PROTEIN CBIB"/>
    <property type="match status" value="1"/>
</dbReference>
<accession>A0ABS5HXZ4</accession>
<reference evidence="10 11" key="1">
    <citation type="submission" date="2020-02" db="EMBL/GenBank/DDBJ databases">
        <title>Shewanella WXL01 sp. nov., a marine bacterium isolated from green algae in Luhuitou Fringing Reef (Northern South China Sea).</title>
        <authorList>
            <person name="Wang X."/>
        </authorList>
    </citation>
    <scope>NUCLEOTIDE SEQUENCE [LARGE SCALE GENOMIC DNA]</scope>
    <source>
        <strain evidence="10 11">MCCC 1A01895</strain>
    </source>
</reference>
<evidence type="ECO:0000256" key="6">
    <source>
        <dbReference type="ARBA" id="ARBA00022692"/>
    </source>
</evidence>
<evidence type="ECO:0000256" key="3">
    <source>
        <dbReference type="ARBA" id="ARBA00006263"/>
    </source>
</evidence>
<feature type="transmembrane region" description="Helical" evidence="9">
    <location>
        <begin position="203"/>
        <end position="228"/>
    </location>
</feature>
<evidence type="ECO:0000256" key="9">
    <source>
        <dbReference type="SAM" id="Phobius"/>
    </source>
</evidence>
<evidence type="ECO:0000256" key="2">
    <source>
        <dbReference type="ARBA" id="ARBA00004953"/>
    </source>
</evidence>
<protein>
    <submittedName>
        <fullName evidence="10">Cobalamin biosynthesis protein CbiB</fullName>
    </submittedName>
</protein>
<gene>
    <name evidence="10" type="ORF">G3R48_01305</name>
</gene>
<dbReference type="RefSeq" id="WP_153661032.1">
    <property type="nucleotide sequence ID" value="NZ_JAAIKR010000001.1"/>
</dbReference>
<evidence type="ECO:0000256" key="8">
    <source>
        <dbReference type="ARBA" id="ARBA00023136"/>
    </source>
</evidence>
<evidence type="ECO:0000313" key="10">
    <source>
        <dbReference type="EMBL" id="MBR9726626.1"/>
    </source>
</evidence>
<comment type="similarity">
    <text evidence="3">Belongs to the CobD/CbiB family.</text>
</comment>
<feature type="transmembrane region" description="Helical" evidence="9">
    <location>
        <begin position="162"/>
        <end position="182"/>
    </location>
</feature>
<keyword evidence="7 9" id="KW-1133">Transmembrane helix</keyword>
<sequence length="330" mass="37168">MNNLATLIAQDGSLLQDCVILFFALICARYAPLAAQYQPLKLVQRIADLLAGKVNRSNRPNNQRQIAGILATLILIIPIVLVCHLFISIAAFPWFFKFIVLYLCLPELSFSQTARIIQRYLHQGNKTKAREKLAIHANYRTDALSEVGISKATIELQLTSPLYGFMSVILFFLIGGLPLVVAAKLLRQLELSWPSYHPQFTTFGALVFSLNRLLFFIPKCLWLITLALPLGRSPFKALKIELQSQQPNNDVACHSLGAQLLNIELGGPQQFIHQDNITRVARNKLAGTHLPNSSAILLAEKLISPAFYFWLILTMLLPLIWFALKWLQHM</sequence>
<keyword evidence="11" id="KW-1185">Reference proteome</keyword>
<name>A0ABS5HXZ4_9GAMM</name>
<feature type="transmembrane region" description="Helical" evidence="9">
    <location>
        <begin position="66"/>
        <end position="96"/>
    </location>
</feature>
<evidence type="ECO:0000256" key="7">
    <source>
        <dbReference type="ARBA" id="ARBA00022989"/>
    </source>
</evidence>
<organism evidence="10 11">
    <name type="scientific">Shewanella intestini</name>
    <dbReference type="NCBI Taxonomy" id="2017544"/>
    <lineage>
        <taxon>Bacteria</taxon>
        <taxon>Pseudomonadati</taxon>
        <taxon>Pseudomonadota</taxon>
        <taxon>Gammaproteobacteria</taxon>
        <taxon>Alteromonadales</taxon>
        <taxon>Shewanellaceae</taxon>
        <taxon>Shewanella</taxon>
    </lineage>
</organism>
<comment type="subcellular location">
    <subcellularLocation>
        <location evidence="1">Cell membrane</location>
        <topology evidence="1">Multi-pass membrane protein</topology>
    </subcellularLocation>
</comment>
<keyword evidence="8 9" id="KW-0472">Membrane</keyword>
<evidence type="ECO:0000256" key="5">
    <source>
        <dbReference type="ARBA" id="ARBA00022573"/>
    </source>
</evidence>
<feature type="transmembrane region" description="Helical" evidence="9">
    <location>
        <begin position="307"/>
        <end position="327"/>
    </location>
</feature>
<evidence type="ECO:0000256" key="4">
    <source>
        <dbReference type="ARBA" id="ARBA00022475"/>
    </source>
</evidence>